<reference evidence="5 6" key="1">
    <citation type="submission" date="2018-04" db="EMBL/GenBank/DDBJ databases">
        <authorList>
            <person name="Vogel A."/>
        </authorList>
    </citation>
    <scope>NUCLEOTIDE SEQUENCE [LARGE SCALE GENOMIC DNA]</scope>
</reference>
<dbReference type="InterPro" id="IPR036908">
    <property type="entry name" value="RlpA-like_sf"/>
</dbReference>
<organism evidence="5 6">
    <name type="scientific">Cuscuta campestris</name>
    <dbReference type="NCBI Taxonomy" id="132261"/>
    <lineage>
        <taxon>Eukaryota</taxon>
        <taxon>Viridiplantae</taxon>
        <taxon>Streptophyta</taxon>
        <taxon>Embryophyta</taxon>
        <taxon>Tracheophyta</taxon>
        <taxon>Spermatophyta</taxon>
        <taxon>Magnoliopsida</taxon>
        <taxon>eudicotyledons</taxon>
        <taxon>Gunneridae</taxon>
        <taxon>Pentapetalae</taxon>
        <taxon>asterids</taxon>
        <taxon>lamiids</taxon>
        <taxon>Solanales</taxon>
        <taxon>Convolvulaceae</taxon>
        <taxon>Cuscuteae</taxon>
        <taxon>Cuscuta</taxon>
        <taxon>Cuscuta subgen. Grammica</taxon>
        <taxon>Cuscuta sect. Cleistogrammica</taxon>
    </lineage>
</organism>
<evidence type="ECO:0000256" key="2">
    <source>
        <dbReference type="ARBA" id="ARBA00005592"/>
    </source>
</evidence>
<dbReference type="PANTHER" id="PTHR33191">
    <property type="entry name" value="RIPENING-RELATED PROTEIN 2-RELATED"/>
    <property type="match status" value="1"/>
</dbReference>
<gene>
    <name evidence="5" type="ORF">CCAM_LOCUS38360</name>
</gene>
<name>A0A484N9P8_9ASTE</name>
<dbReference type="EMBL" id="OOIL02006049">
    <property type="protein sequence ID" value="VFQ96584.1"/>
    <property type="molecule type" value="Genomic_DNA"/>
</dbReference>
<dbReference type="GO" id="GO:0005576">
    <property type="term" value="C:extracellular region"/>
    <property type="evidence" value="ECO:0007669"/>
    <property type="project" value="UniProtKB-SubCell"/>
</dbReference>
<evidence type="ECO:0000313" key="6">
    <source>
        <dbReference type="Proteomes" id="UP000595140"/>
    </source>
</evidence>
<evidence type="ECO:0000256" key="4">
    <source>
        <dbReference type="ARBA" id="ARBA00022729"/>
    </source>
</evidence>
<evidence type="ECO:0000313" key="5">
    <source>
        <dbReference type="EMBL" id="VFQ96584.1"/>
    </source>
</evidence>
<evidence type="ECO:0000256" key="3">
    <source>
        <dbReference type="ARBA" id="ARBA00022525"/>
    </source>
</evidence>
<dbReference type="Proteomes" id="UP000595140">
    <property type="component" value="Unassembled WGS sequence"/>
</dbReference>
<comment type="subcellular location">
    <subcellularLocation>
        <location evidence="1">Secreted</location>
    </subcellularLocation>
</comment>
<keyword evidence="4" id="KW-0732">Signal</keyword>
<dbReference type="SUPFAM" id="SSF50685">
    <property type="entry name" value="Barwin-like endoglucanases"/>
    <property type="match status" value="1"/>
</dbReference>
<sequence length="231" mass="24357">MAGSYGGRNHCPEVFILSVDKYGENGKSTLFPINAAIKSSTPNCNLHHLHRPTPIITSAMAARSAAVSLARCLLSILIINSGKLISAGCAPAGKMTCNGVTKATYNCSPPTTSATPAVLTLNDFSKGGDGGGASECDGRWHNNSFRMVALSTGWYDGGRRCGRIVRVTRGDGRRSTTAKVVDECDSMMGCDAEHAGQMPCDNDIVDGSKAVWEALELDQDLGTVPVTWTMA</sequence>
<comment type="similarity">
    <text evidence="2">Belongs to the kiwellin family.</text>
</comment>
<dbReference type="PANTHER" id="PTHR33191:SF9">
    <property type="entry name" value="RIPENING-RELATED PROTEIN 2-RELATED"/>
    <property type="match status" value="1"/>
</dbReference>
<dbReference type="OrthoDB" id="406505at2759"/>
<proteinExistence type="inferred from homology"/>
<dbReference type="InterPro" id="IPR039271">
    <property type="entry name" value="Kiwellin-like"/>
</dbReference>
<dbReference type="CDD" id="cd22270">
    <property type="entry name" value="DPBB_kiwellin-like"/>
    <property type="match status" value="1"/>
</dbReference>
<accession>A0A484N9P8</accession>
<protein>
    <submittedName>
        <fullName evidence="5">Uncharacterized protein</fullName>
    </submittedName>
</protein>
<evidence type="ECO:0000256" key="1">
    <source>
        <dbReference type="ARBA" id="ARBA00004613"/>
    </source>
</evidence>
<keyword evidence="6" id="KW-1185">Reference proteome</keyword>
<keyword evidence="3" id="KW-0964">Secreted</keyword>
<dbReference type="AlphaFoldDB" id="A0A484N9P8"/>
<dbReference type="Pfam" id="PF24300">
    <property type="entry name" value="KWL1"/>
    <property type="match status" value="1"/>
</dbReference>
<dbReference type="Gene3D" id="2.40.40.10">
    <property type="entry name" value="RlpA-like domain"/>
    <property type="match status" value="1"/>
</dbReference>